<reference evidence="7 8" key="1">
    <citation type="submission" date="2015-02" db="EMBL/GenBank/DDBJ databases">
        <title>Draft genome sequences of ten Microbacterium spp. with emphasis on heavy metal contaminated environments.</title>
        <authorList>
            <person name="Corretto E."/>
        </authorList>
    </citation>
    <scope>NUCLEOTIDE SEQUENCE [LARGE SCALE GENOMIC DNA]</scope>
    <source>
        <strain evidence="7 8">BEL163</strain>
    </source>
</reference>
<keyword evidence="7" id="KW-0645">Protease</keyword>
<dbReference type="GO" id="GO:0046677">
    <property type="term" value="P:response to antibiotic"/>
    <property type="evidence" value="ECO:0007669"/>
    <property type="project" value="UniProtKB-UniRule"/>
</dbReference>
<dbReference type="InterPro" id="IPR012338">
    <property type="entry name" value="Beta-lactam/transpept-like"/>
</dbReference>
<dbReference type="InterPro" id="IPR001466">
    <property type="entry name" value="Beta-lactam-related"/>
</dbReference>
<keyword evidence="4 5" id="KW-0046">Antibiotic resistance</keyword>
<comment type="similarity">
    <text evidence="2 5">Belongs to the class-C beta-lactamase family.</text>
</comment>
<dbReference type="GO" id="GO:0030288">
    <property type="term" value="C:outer membrane-bounded periplasmic space"/>
    <property type="evidence" value="ECO:0007669"/>
    <property type="project" value="InterPro"/>
</dbReference>
<protein>
    <recommendedName>
        <fullName evidence="5">Beta-lactamase</fullName>
        <ecNumber evidence="5">3.5.2.6</ecNumber>
    </recommendedName>
</protein>
<evidence type="ECO:0000313" key="8">
    <source>
        <dbReference type="Proteomes" id="UP000033725"/>
    </source>
</evidence>
<dbReference type="Proteomes" id="UP000033725">
    <property type="component" value="Unassembled WGS sequence"/>
</dbReference>
<dbReference type="PANTHER" id="PTHR46825">
    <property type="entry name" value="D-ALANYL-D-ALANINE-CARBOXYPEPTIDASE/ENDOPEPTIDASE AMPH"/>
    <property type="match status" value="1"/>
</dbReference>
<dbReference type="GO" id="GO:0017001">
    <property type="term" value="P:antibiotic catabolic process"/>
    <property type="evidence" value="ECO:0007669"/>
    <property type="project" value="InterPro"/>
</dbReference>
<organism evidence="7 8">
    <name type="scientific">Microbacterium oxydans</name>
    <dbReference type="NCBI Taxonomy" id="82380"/>
    <lineage>
        <taxon>Bacteria</taxon>
        <taxon>Bacillati</taxon>
        <taxon>Actinomycetota</taxon>
        <taxon>Actinomycetes</taxon>
        <taxon>Micrococcales</taxon>
        <taxon>Microbacteriaceae</taxon>
        <taxon>Microbacterium</taxon>
    </lineage>
</organism>
<name>A0A0F0KHT2_9MICO</name>
<dbReference type="PROSITE" id="PS00336">
    <property type="entry name" value="BETA_LACTAMASE_C"/>
    <property type="match status" value="1"/>
</dbReference>
<dbReference type="GO" id="GO:0004180">
    <property type="term" value="F:carboxypeptidase activity"/>
    <property type="evidence" value="ECO:0007669"/>
    <property type="project" value="UniProtKB-KW"/>
</dbReference>
<evidence type="ECO:0000256" key="3">
    <source>
        <dbReference type="ARBA" id="ARBA00022801"/>
    </source>
</evidence>
<comment type="catalytic activity">
    <reaction evidence="1 5">
        <text>a beta-lactam + H2O = a substituted beta-amino acid</text>
        <dbReference type="Rhea" id="RHEA:20401"/>
        <dbReference type="ChEBI" id="CHEBI:15377"/>
        <dbReference type="ChEBI" id="CHEBI:35627"/>
        <dbReference type="ChEBI" id="CHEBI:140347"/>
        <dbReference type="EC" id="3.5.2.6"/>
    </reaction>
</comment>
<dbReference type="PATRIC" id="fig|82380.10.peg.2647"/>
<evidence type="ECO:0000256" key="2">
    <source>
        <dbReference type="ARBA" id="ARBA00007840"/>
    </source>
</evidence>
<dbReference type="OrthoDB" id="3171327at2"/>
<gene>
    <name evidence="7" type="primary">ampH</name>
    <name evidence="7" type="ORF">RN51_02635</name>
</gene>
<sequence length="338" mass="36726">MSPHPKSTRTFTTSTADTEVTALAGASSAPLEVALRAEGMPWQQYVRAGDSTGKGFEIGSVSKVLTGALLGVLVEAGEVDPETPVDHLTGQRLPWPGRPPTLVELATHRSGLPNTPARLRWREAAIATGMSRKDPWRRTDAAAYQRHLARAASRARTEGRFLYSSMGVGLLADALAASTGHPFAELIDQRLLRPLKMNRTNLDRPELGQEVVVTPQNRRGESVPYLRDHMPGAGMFASTLDDLQLLLDALRSPRDGDPVISGLQRSITPQHHIREGLSIGYCWLIEENENGTIVHHNGGTWGSQAHVSLHVDRGRAVVALSGTYRDLDGFAFRFLGAS</sequence>
<dbReference type="GO" id="GO:0008800">
    <property type="term" value="F:beta-lactamase activity"/>
    <property type="evidence" value="ECO:0007669"/>
    <property type="project" value="UniProtKB-UniRule"/>
</dbReference>
<dbReference type="SUPFAM" id="SSF56601">
    <property type="entry name" value="beta-lactamase/transpeptidase-like"/>
    <property type="match status" value="1"/>
</dbReference>
<accession>A0A0F0KHT2</accession>
<dbReference type="InterPro" id="IPR050491">
    <property type="entry name" value="AmpC-like"/>
</dbReference>
<keyword evidence="3 5" id="KW-0378">Hydrolase</keyword>
<dbReference type="RefSeq" id="WP_045264494.1">
    <property type="nucleotide sequence ID" value="NZ_JYIV01000028.1"/>
</dbReference>
<evidence type="ECO:0000256" key="1">
    <source>
        <dbReference type="ARBA" id="ARBA00001526"/>
    </source>
</evidence>
<proteinExistence type="inferred from homology"/>
<dbReference type="Gene3D" id="3.40.710.10">
    <property type="entry name" value="DD-peptidase/beta-lactamase superfamily"/>
    <property type="match status" value="1"/>
</dbReference>
<keyword evidence="7" id="KW-0121">Carboxypeptidase</keyword>
<dbReference type="EMBL" id="JYIV01000028">
    <property type="protein sequence ID" value="KJL20418.1"/>
    <property type="molecule type" value="Genomic_DNA"/>
</dbReference>
<evidence type="ECO:0000256" key="4">
    <source>
        <dbReference type="ARBA" id="ARBA00023251"/>
    </source>
</evidence>
<dbReference type="AlphaFoldDB" id="A0A0F0KHT2"/>
<evidence type="ECO:0000259" key="6">
    <source>
        <dbReference type="Pfam" id="PF00144"/>
    </source>
</evidence>
<dbReference type="EC" id="3.5.2.6" evidence="5"/>
<evidence type="ECO:0000256" key="5">
    <source>
        <dbReference type="RuleBase" id="RU361140"/>
    </source>
</evidence>
<dbReference type="PANTHER" id="PTHR46825:SF9">
    <property type="entry name" value="BETA-LACTAMASE-RELATED DOMAIN-CONTAINING PROTEIN"/>
    <property type="match status" value="1"/>
</dbReference>
<dbReference type="Pfam" id="PF00144">
    <property type="entry name" value="Beta-lactamase"/>
    <property type="match status" value="1"/>
</dbReference>
<feature type="domain" description="Beta-lactamase-related" evidence="6">
    <location>
        <begin position="53"/>
        <end position="321"/>
    </location>
</feature>
<dbReference type="InterPro" id="IPR001586">
    <property type="entry name" value="Beta-lactam_class-C_AS"/>
</dbReference>
<comment type="caution">
    <text evidence="7">The sequence shown here is derived from an EMBL/GenBank/DDBJ whole genome shotgun (WGS) entry which is preliminary data.</text>
</comment>
<evidence type="ECO:0000313" key="7">
    <source>
        <dbReference type="EMBL" id="KJL20418.1"/>
    </source>
</evidence>